<reference evidence="1" key="2">
    <citation type="submission" date="2015-02" db="UniProtKB">
        <authorList>
            <consortium name="EnsemblMetazoa"/>
        </authorList>
    </citation>
    <scope>IDENTIFICATION</scope>
</reference>
<organism evidence="1 2">
    <name type="scientific">Strigamia maritima</name>
    <name type="common">European centipede</name>
    <name type="synonym">Geophilus maritimus</name>
    <dbReference type="NCBI Taxonomy" id="126957"/>
    <lineage>
        <taxon>Eukaryota</taxon>
        <taxon>Metazoa</taxon>
        <taxon>Ecdysozoa</taxon>
        <taxon>Arthropoda</taxon>
        <taxon>Myriapoda</taxon>
        <taxon>Chilopoda</taxon>
        <taxon>Pleurostigmophora</taxon>
        <taxon>Geophilomorpha</taxon>
        <taxon>Linotaeniidae</taxon>
        <taxon>Strigamia</taxon>
    </lineage>
</organism>
<evidence type="ECO:0000313" key="2">
    <source>
        <dbReference type="Proteomes" id="UP000014500"/>
    </source>
</evidence>
<sequence>MIPSHHNLFVRDPCIFKDNDLGCTRLIIITQKVSPSSEFSLVDKLFIVNMGVLSVIDNLQHTIVFAFSLFTVGTALLLPPVLNPLLSTVDTAVTTLLGTGSCTLNPNCTEFIRTGLADAIEVLHLLNYTANANSFGAPLDRITITLPPDFNITLPMSVQKKINSTARKDSILLKIDNIHNELTIDLNKATAEVLNIGNTLNNALNQVACASSSVPKLSGLFSGVLVFPPLNSIASCIPRSFSFSTNLTGRFTFIIQNFRINIVYVVNNGSRTIVDSAQFAEDNFETMVIKNKTCDGTPEFEM</sequence>
<dbReference type="HOGENOM" id="CLU_080330_0_0_1"/>
<evidence type="ECO:0000313" key="1">
    <source>
        <dbReference type="EnsemblMetazoa" id="SMAR003219-PA"/>
    </source>
</evidence>
<proteinExistence type="predicted"/>
<keyword evidence="2" id="KW-1185">Reference proteome</keyword>
<dbReference type="Proteomes" id="UP000014500">
    <property type="component" value="Unassembled WGS sequence"/>
</dbReference>
<accession>T1IQA8</accession>
<dbReference type="EMBL" id="JH431301">
    <property type="status" value="NOT_ANNOTATED_CDS"/>
    <property type="molecule type" value="Genomic_DNA"/>
</dbReference>
<dbReference type="PhylomeDB" id="T1IQA8"/>
<dbReference type="EnsemblMetazoa" id="SMAR003219-RA">
    <property type="protein sequence ID" value="SMAR003219-PA"/>
    <property type="gene ID" value="SMAR003219"/>
</dbReference>
<dbReference type="AlphaFoldDB" id="T1IQA8"/>
<reference evidence="2" key="1">
    <citation type="submission" date="2011-05" db="EMBL/GenBank/DDBJ databases">
        <authorList>
            <person name="Richards S.R."/>
            <person name="Qu J."/>
            <person name="Jiang H."/>
            <person name="Jhangiani S.N."/>
            <person name="Agravi P."/>
            <person name="Goodspeed R."/>
            <person name="Gross S."/>
            <person name="Mandapat C."/>
            <person name="Jackson L."/>
            <person name="Mathew T."/>
            <person name="Pu L."/>
            <person name="Thornton R."/>
            <person name="Saada N."/>
            <person name="Wilczek-Boney K.B."/>
            <person name="Lee S."/>
            <person name="Kovar C."/>
            <person name="Wu Y."/>
            <person name="Scherer S.E."/>
            <person name="Worley K.C."/>
            <person name="Muzny D.M."/>
            <person name="Gibbs R."/>
        </authorList>
    </citation>
    <scope>NUCLEOTIDE SEQUENCE</scope>
    <source>
        <strain evidence="2">Brora</strain>
    </source>
</reference>
<protein>
    <submittedName>
        <fullName evidence="1">Uncharacterized protein</fullName>
    </submittedName>
</protein>
<name>T1IQA8_STRMM</name>